<dbReference type="Gene3D" id="1.10.30.50">
    <property type="match status" value="1"/>
</dbReference>
<name>A0ABU4KM38_BREVE</name>
<accession>A0ABU4KM38</accession>
<sequence length="193" mass="21984">MKTCRKCGKELVVGENWLEGNQRTNNYICRPCASASRAKCRADNPEREAQRAKEWRDANPDYLRTWRKAHPEKWKADRQAWARANPEKVRAKDKAWRTANPDKVIANGARRRARQRTALCPARNDAEIARVYALAQLLTLTFGTPYHVDHLIPLAKGGKHHEANLVVMRADLNLAKGDRVFPAIVEFFASTNA</sequence>
<keyword evidence="2" id="KW-1185">Reference proteome</keyword>
<proteinExistence type="predicted"/>
<dbReference type="GO" id="GO:0004519">
    <property type="term" value="F:endonuclease activity"/>
    <property type="evidence" value="ECO:0007669"/>
    <property type="project" value="UniProtKB-KW"/>
</dbReference>
<protein>
    <submittedName>
        <fullName evidence="1">HNH endonuclease</fullName>
    </submittedName>
</protein>
<reference evidence="1 2" key="1">
    <citation type="journal article" date="2023" name="FEMS Microbes">
        <title>Whole genomes of deep-sea sponge-associated bacteria exhibit high novel natural product potential.</title>
        <authorList>
            <person name="Hesketh-Best P.J."/>
            <person name="January G.G."/>
            <person name="Koch M.J."/>
            <person name="Warburton P.J."/>
            <person name="Howell K.L."/>
            <person name="Upton M."/>
        </authorList>
    </citation>
    <scope>NUCLEOTIDE SEQUENCE [LARGE SCALE GENOMIC DNA]</scope>
    <source>
        <strain evidence="1 2">PC206-O</strain>
    </source>
</reference>
<comment type="caution">
    <text evidence="1">The sequence shown here is derived from an EMBL/GenBank/DDBJ whole genome shotgun (WGS) entry which is preliminary data.</text>
</comment>
<keyword evidence="1" id="KW-0540">Nuclease</keyword>
<keyword evidence="1" id="KW-0378">Hydrolase</keyword>
<evidence type="ECO:0000313" key="1">
    <source>
        <dbReference type="EMBL" id="MDX2334090.1"/>
    </source>
</evidence>
<dbReference type="CDD" id="cd00085">
    <property type="entry name" value="HNHc"/>
    <property type="match status" value="1"/>
</dbReference>
<dbReference type="InterPro" id="IPR003615">
    <property type="entry name" value="HNH_nuc"/>
</dbReference>
<keyword evidence="1" id="KW-0255">Endonuclease</keyword>
<gene>
    <name evidence="1" type="ORF">NJD11_03950</name>
</gene>
<dbReference type="EMBL" id="JAMYEC010000002">
    <property type="protein sequence ID" value="MDX2334090.1"/>
    <property type="molecule type" value="Genomic_DNA"/>
</dbReference>
<organism evidence="1 2">
    <name type="scientific">Brevundimonas vesicularis</name>
    <name type="common">Pseudomonas vesicularis</name>
    <dbReference type="NCBI Taxonomy" id="41276"/>
    <lineage>
        <taxon>Bacteria</taxon>
        <taxon>Pseudomonadati</taxon>
        <taxon>Pseudomonadota</taxon>
        <taxon>Alphaproteobacteria</taxon>
        <taxon>Caulobacterales</taxon>
        <taxon>Caulobacteraceae</taxon>
        <taxon>Brevundimonas</taxon>
    </lineage>
</organism>
<dbReference type="Proteomes" id="UP001272940">
    <property type="component" value="Unassembled WGS sequence"/>
</dbReference>
<dbReference type="RefSeq" id="WP_313552905.1">
    <property type="nucleotide sequence ID" value="NZ_JAMYEC010000002.1"/>
</dbReference>
<evidence type="ECO:0000313" key="2">
    <source>
        <dbReference type="Proteomes" id="UP001272940"/>
    </source>
</evidence>